<dbReference type="AlphaFoldDB" id="A0A445LTQ2"/>
<dbReference type="FunFam" id="3.30.200.20:FF:000482">
    <property type="entry name" value="probable serine/threonine-protein kinase PBL7"/>
    <property type="match status" value="1"/>
</dbReference>
<feature type="compositionally biased region" description="Polar residues" evidence="1">
    <location>
        <begin position="1"/>
        <end position="28"/>
    </location>
</feature>
<dbReference type="Gene3D" id="3.30.200.20">
    <property type="entry name" value="Phosphorylase Kinase, domain 1"/>
    <property type="match status" value="1"/>
</dbReference>
<comment type="caution">
    <text evidence="3">The sequence shown here is derived from an EMBL/GenBank/DDBJ whole genome shotgun (WGS) entry which is preliminary data.</text>
</comment>
<evidence type="ECO:0000259" key="2">
    <source>
        <dbReference type="PROSITE" id="PS50011"/>
    </source>
</evidence>
<keyword evidence="4" id="KW-1185">Reference proteome</keyword>
<organism evidence="3 4">
    <name type="scientific">Glycine soja</name>
    <name type="common">Wild soybean</name>
    <dbReference type="NCBI Taxonomy" id="3848"/>
    <lineage>
        <taxon>Eukaryota</taxon>
        <taxon>Viridiplantae</taxon>
        <taxon>Streptophyta</taxon>
        <taxon>Embryophyta</taxon>
        <taxon>Tracheophyta</taxon>
        <taxon>Spermatophyta</taxon>
        <taxon>Magnoliopsida</taxon>
        <taxon>eudicotyledons</taxon>
        <taxon>Gunneridae</taxon>
        <taxon>Pentapetalae</taxon>
        <taxon>rosids</taxon>
        <taxon>fabids</taxon>
        <taxon>Fabales</taxon>
        <taxon>Fabaceae</taxon>
        <taxon>Papilionoideae</taxon>
        <taxon>50 kb inversion clade</taxon>
        <taxon>NPAAA clade</taxon>
        <taxon>indigoferoid/millettioid clade</taxon>
        <taxon>Phaseoleae</taxon>
        <taxon>Glycine</taxon>
        <taxon>Glycine subgen. Soja</taxon>
    </lineage>
</organism>
<dbReference type="PANTHER" id="PTHR47987">
    <property type="entry name" value="OS08G0249100 PROTEIN"/>
    <property type="match status" value="1"/>
</dbReference>
<dbReference type="PROSITE" id="PS00108">
    <property type="entry name" value="PROTEIN_KINASE_ST"/>
    <property type="match status" value="1"/>
</dbReference>
<feature type="domain" description="Protein kinase" evidence="2">
    <location>
        <begin position="175"/>
        <end position="464"/>
    </location>
</feature>
<dbReference type="Gramene" id="XM_028360440.1">
    <property type="protein sequence ID" value="XP_028216241.1"/>
    <property type="gene ID" value="LOC114398257"/>
</dbReference>
<dbReference type="InterPro" id="IPR046958">
    <property type="entry name" value="RBK1/2/STUNTED"/>
</dbReference>
<dbReference type="Gene3D" id="1.10.510.10">
    <property type="entry name" value="Transferase(Phosphotransferase) domain 1"/>
    <property type="match status" value="1"/>
</dbReference>
<dbReference type="PANTHER" id="PTHR47987:SF37">
    <property type="entry name" value="PROTEIN KINASE DOMAIN-CONTAINING PROTEIN"/>
    <property type="match status" value="1"/>
</dbReference>
<gene>
    <name evidence="3" type="ORF">D0Y65_004974</name>
</gene>
<keyword evidence="3" id="KW-0808">Transferase</keyword>
<evidence type="ECO:0000256" key="1">
    <source>
        <dbReference type="SAM" id="MobiDB-lite"/>
    </source>
</evidence>
<dbReference type="EMBL" id="QZWG01000002">
    <property type="protein sequence ID" value="RZC26584.1"/>
    <property type="molecule type" value="Genomic_DNA"/>
</dbReference>
<accession>A0A445LTQ2</accession>
<reference evidence="3 4" key="1">
    <citation type="submission" date="2018-09" db="EMBL/GenBank/DDBJ databases">
        <title>A high-quality reference genome of wild soybean provides a powerful tool to mine soybean genomes.</title>
        <authorList>
            <person name="Xie M."/>
            <person name="Chung C.Y.L."/>
            <person name="Li M.-W."/>
            <person name="Wong F.-L."/>
            <person name="Chan T.-F."/>
            <person name="Lam H.-M."/>
        </authorList>
    </citation>
    <scope>NUCLEOTIDE SEQUENCE [LARGE SCALE GENOMIC DNA]</scope>
    <source>
        <strain evidence="4">cv. W05</strain>
        <tissue evidence="3">Hypocotyl of etiolated seedlings</tissue>
    </source>
</reference>
<dbReference type="InterPro" id="IPR011009">
    <property type="entry name" value="Kinase-like_dom_sf"/>
</dbReference>
<proteinExistence type="predicted"/>
<sequence>MMSLCSSKGTCSGDTNAHVSSSTVGNYSSDKKRHNNKFITFLRKTMWEYALACVGVVPCGGNNDLNGQRKTTLEHNKAWLLADSGAELASADPRSVHSSFRFSFCSQVEVESFNMSYSASAAAAATFLMVNLDYESQVRELKWRRIQSLEKSLSPVANTLIRFSYDEILSATRNFSKERVLGRGALSCVFRGRVGIWRTAVAIKRLDKEDKECAKAFCRELMIASSLNDTNVVPLVGFCIDSEEGLFLVYKYVSGGSLEHHLHGRKKGVKGSSPLPWSVRYEVAIGIAEAVAYLHNGTERCVVHRDIKPSNILLSSKKIPKLCDFGLASWTSAPSVPFLCKTVKGTFGYLAPEYFEHGKVSDKTDVYALGVVLLELLTGRNPIEAKRPPGEENLVVWAKPLLRKGKGAIEELLDPQVKYNSSYTDQMVRMIDAASVCVTSEESRRPSIGEIVAILKGEVEHVLSRRRKSGYFGNGYMIDNYPKLQETNNEMKSHLALAMLGVPECEDEDFVYCH</sequence>
<keyword evidence="3" id="KW-0675">Receptor</keyword>
<dbReference type="InterPro" id="IPR008271">
    <property type="entry name" value="Ser/Thr_kinase_AS"/>
</dbReference>
<name>A0A445LTQ2_GLYSO</name>
<evidence type="ECO:0000313" key="4">
    <source>
        <dbReference type="Proteomes" id="UP000289340"/>
    </source>
</evidence>
<feature type="region of interest" description="Disordered" evidence="1">
    <location>
        <begin position="1"/>
        <end position="29"/>
    </location>
</feature>
<dbReference type="PROSITE" id="PS50011">
    <property type="entry name" value="PROTEIN_KINASE_DOM"/>
    <property type="match status" value="1"/>
</dbReference>
<dbReference type="GO" id="GO:0004672">
    <property type="term" value="F:protein kinase activity"/>
    <property type="evidence" value="ECO:0007669"/>
    <property type="project" value="InterPro"/>
</dbReference>
<keyword evidence="3" id="KW-0418">Kinase</keyword>
<dbReference type="Proteomes" id="UP000289340">
    <property type="component" value="Chromosome 2"/>
</dbReference>
<dbReference type="FunFam" id="1.10.510.10:FF:000284">
    <property type="entry name" value="Putative receptor-like serine/threonine-protein kinase"/>
    <property type="match status" value="1"/>
</dbReference>
<dbReference type="GO" id="GO:0005524">
    <property type="term" value="F:ATP binding"/>
    <property type="evidence" value="ECO:0007669"/>
    <property type="project" value="InterPro"/>
</dbReference>
<dbReference type="SUPFAM" id="SSF56112">
    <property type="entry name" value="Protein kinase-like (PK-like)"/>
    <property type="match status" value="1"/>
</dbReference>
<protein>
    <submittedName>
        <fullName evidence="3">Proline-rich receptor-like protein kinase PERK13 isoform A</fullName>
    </submittedName>
</protein>
<dbReference type="InterPro" id="IPR000719">
    <property type="entry name" value="Prot_kinase_dom"/>
</dbReference>
<evidence type="ECO:0000313" key="3">
    <source>
        <dbReference type="EMBL" id="RZC26584.1"/>
    </source>
</evidence>
<dbReference type="SMART" id="SM00220">
    <property type="entry name" value="S_TKc"/>
    <property type="match status" value="1"/>
</dbReference>
<dbReference type="Pfam" id="PF00069">
    <property type="entry name" value="Pkinase"/>
    <property type="match status" value="1"/>
</dbReference>